<evidence type="ECO:0000313" key="2">
    <source>
        <dbReference type="EMBL" id="KND02603.1"/>
    </source>
</evidence>
<evidence type="ECO:0008006" key="4">
    <source>
        <dbReference type="Google" id="ProtNLM"/>
    </source>
</evidence>
<dbReference type="OrthoDB" id="10366420at2759"/>
<dbReference type="Proteomes" id="UP000053201">
    <property type="component" value="Unassembled WGS sequence"/>
</dbReference>
<evidence type="ECO:0000256" key="1">
    <source>
        <dbReference type="SAM" id="Phobius"/>
    </source>
</evidence>
<keyword evidence="1" id="KW-1133">Transmembrane helix</keyword>
<dbReference type="GeneID" id="27692205"/>
<keyword evidence="3" id="KW-1185">Reference proteome</keyword>
<organism evidence="2 3">
    <name type="scientific">Spizellomyces punctatus (strain DAOM BR117)</name>
    <dbReference type="NCBI Taxonomy" id="645134"/>
    <lineage>
        <taxon>Eukaryota</taxon>
        <taxon>Fungi</taxon>
        <taxon>Fungi incertae sedis</taxon>
        <taxon>Chytridiomycota</taxon>
        <taxon>Chytridiomycota incertae sedis</taxon>
        <taxon>Chytridiomycetes</taxon>
        <taxon>Spizellomycetales</taxon>
        <taxon>Spizellomycetaceae</taxon>
        <taxon>Spizellomyces</taxon>
    </lineage>
</organism>
<gene>
    <name evidence="2" type="ORF">SPPG_09080</name>
</gene>
<feature type="transmembrane region" description="Helical" evidence="1">
    <location>
        <begin position="76"/>
        <end position="109"/>
    </location>
</feature>
<protein>
    <recommendedName>
        <fullName evidence="4">DUF1499 domain-containing protein</fullName>
    </recommendedName>
</protein>
<sequence length="278" mass="31653">MSNHSMRFQHMSDIEQGALLKQITARITSTEKRHIHKTSVFWEVCFLLPRPVLTRAFSDKPRSHGERGGEDSEMSIVFLLALAEFGLAVRAGHVLGILTTLLCLAQLYASARLGTGILATTLVYLGMILRTYIAALVYIQVRSVWKGKIWTEFPGQYDKNAGNIVRSARDDNVRCGALAGPLRFPASSDRIGSLISRWTEQTEGVRVKSVHLGNKEGFRHVEYITTFFGFVDDIAIHYFQEHSHTVVEWHSQSRWARDFDRNATRLREFVEYLRAHCD</sequence>
<dbReference type="RefSeq" id="XP_016610642.1">
    <property type="nucleotide sequence ID" value="XM_016757234.1"/>
</dbReference>
<dbReference type="Pfam" id="PF07386">
    <property type="entry name" value="DUF1499"/>
    <property type="match status" value="1"/>
</dbReference>
<keyword evidence="1" id="KW-0812">Transmembrane</keyword>
<dbReference type="VEuPathDB" id="FungiDB:SPPG_09080"/>
<accession>A0A0L0HNI8</accession>
<dbReference type="EMBL" id="KQ257453">
    <property type="protein sequence ID" value="KND02603.1"/>
    <property type="molecule type" value="Genomic_DNA"/>
</dbReference>
<feature type="transmembrane region" description="Helical" evidence="1">
    <location>
        <begin position="115"/>
        <end position="139"/>
    </location>
</feature>
<keyword evidence="1" id="KW-0472">Membrane</keyword>
<evidence type="ECO:0000313" key="3">
    <source>
        <dbReference type="Proteomes" id="UP000053201"/>
    </source>
</evidence>
<proteinExistence type="predicted"/>
<dbReference type="InterPro" id="IPR010865">
    <property type="entry name" value="DUF1499"/>
</dbReference>
<reference evidence="2 3" key="1">
    <citation type="submission" date="2009-08" db="EMBL/GenBank/DDBJ databases">
        <title>The Genome Sequence of Spizellomyces punctatus strain DAOM BR117.</title>
        <authorList>
            <consortium name="The Broad Institute Genome Sequencing Platform"/>
            <person name="Russ C."/>
            <person name="Cuomo C."/>
            <person name="Shea T."/>
            <person name="Young S.K."/>
            <person name="Zeng Q."/>
            <person name="Koehrsen M."/>
            <person name="Haas B."/>
            <person name="Borodovsky M."/>
            <person name="Guigo R."/>
            <person name="Alvarado L."/>
            <person name="Berlin A."/>
            <person name="Bochicchio J."/>
            <person name="Borenstein D."/>
            <person name="Chapman S."/>
            <person name="Chen Z."/>
            <person name="Engels R."/>
            <person name="Freedman E."/>
            <person name="Gellesch M."/>
            <person name="Goldberg J."/>
            <person name="Griggs A."/>
            <person name="Gujja S."/>
            <person name="Heiman D."/>
            <person name="Hepburn T."/>
            <person name="Howarth C."/>
            <person name="Jen D."/>
            <person name="Larson L."/>
            <person name="Lewis B."/>
            <person name="Mehta T."/>
            <person name="Park D."/>
            <person name="Pearson M."/>
            <person name="Roberts A."/>
            <person name="Saif S."/>
            <person name="Shenoy N."/>
            <person name="Sisk P."/>
            <person name="Stolte C."/>
            <person name="Sykes S."/>
            <person name="Thomson T."/>
            <person name="Walk T."/>
            <person name="White J."/>
            <person name="Yandava C."/>
            <person name="Burger G."/>
            <person name="Gray M.W."/>
            <person name="Holland P.W.H."/>
            <person name="King N."/>
            <person name="Lang F.B.F."/>
            <person name="Roger A.J."/>
            <person name="Ruiz-Trillo I."/>
            <person name="Lander E."/>
            <person name="Nusbaum C."/>
        </authorList>
    </citation>
    <scope>NUCLEOTIDE SEQUENCE [LARGE SCALE GENOMIC DNA]</scope>
    <source>
        <strain evidence="2 3">DAOM BR117</strain>
    </source>
</reference>
<name>A0A0L0HNI8_SPIPD</name>
<dbReference type="InParanoid" id="A0A0L0HNI8"/>
<dbReference type="AlphaFoldDB" id="A0A0L0HNI8"/>